<keyword evidence="2" id="KW-1133">Transmembrane helix</keyword>
<dbReference type="STRING" id="137265.SAMN05421684_5973"/>
<name>A0A1H3TKP0_9ACTN</name>
<feature type="compositionally biased region" description="Pro residues" evidence="1">
    <location>
        <begin position="106"/>
        <end position="128"/>
    </location>
</feature>
<proteinExistence type="predicted"/>
<evidence type="ECO:0000256" key="2">
    <source>
        <dbReference type="SAM" id="Phobius"/>
    </source>
</evidence>
<evidence type="ECO:0000313" key="3">
    <source>
        <dbReference type="EMBL" id="SDZ50834.1"/>
    </source>
</evidence>
<keyword evidence="2" id="KW-0812">Transmembrane</keyword>
<keyword evidence="4" id="KW-1185">Reference proteome</keyword>
<feature type="region of interest" description="Disordered" evidence="1">
    <location>
        <begin position="98"/>
        <end position="161"/>
    </location>
</feature>
<dbReference type="EMBL" id="FNQB01000003">
    <property type="protein sequence ID" value="SDZ50834.1"/>
    <property type="molecule type" value="Genomic_DNA"/>
</dbReference>
<dbReference type="Proteomes" id="UP000199632">
    <property type="component" value="Unassembled WGS sequence"/>
</dbReference>
<evidence type="ECO:0000313" key="4">
    <source>
        <dbReference type="Proteomes" id="UP000199632"/>
    </source>
</evidence>
<feature type="transmembrane region" description="Helical" evidence="2">
    <location>
        <begin position="50"/>
        <end position="71"/>
    </location>
</feature>
<reference evidence="4" key="1">
    <citation type="submission" date="2016-10" db="EMBL/GenBank/DDBJ databases">
        <authorList>
            <person name="Varghese N."/>
            <person name="Submissions S."/>
        </authorList>
    </citation>
    <scope>NUCLEOTIDE SEQUENCE [LARGE SCALE GENOMIC DNA]</scope>
    <source>
        <strain evidence="4">DSM 44718</strain>
    </source>
</reference>
<evidence type="ECO:0000256" key="1">
    <source>
        <dbReference type="SAM" id="MobiDB-lite"/>
    </source>
</evidence>
<protein>
    <submittedName>
        <fullName evidence="3">Uncharacterized protein</fullName>
    </submittedName>
</protein>
<gene>
    <name evidence="3" type="ORF">SAMN05421684_5973</name>
</gene>
<keyword evidence="2" id="KW-0472">Membrane</keyword>
<feature type="transmembrane region" description="Helical" evidence="2">
    <location>
        <begin position="26"/>
        <end position="44"/>
    </location>
</feature>
<dbReference type="AlphaFoldDB" id="A0A1H3TKP0"/>
<sequence>MPSVATAVHDGVMTEGDRMRRWRMPFAGGLLVAGLGAFLAVQSLDKADKWASVLGLFVGLAGLVLTAVGAIGARRRAGGQSVTDAAIGGGVAQVRGVRGSVRIGPGAPPSAVPPPPAASSPSPAPASPPGDGDGGQSLTRSSTAGPVRQVDDVSGDVEVDR</sequence>
<accession>A0A1H3TKP0</accession>
<organism evidence="3 4">
    <name type="scientific">Asanoa ishikariensis</name>
    <dbReference type="NCBI Taxonomy" id="137265"/>
    <lineage>
        <taxon>Bacteria</taxon>
        <taxon>Bacillati</taxon>
        <taxon>Actinomycetota</taxon>
        <taxon>Actinomycetes</taxon>
        <taxon>Micromonosporales</taxon>
        <taxon>Micromonosporaceae</taxon>
        <taxon>Asanoa</taxon>
    </lineage>
</organism>